<organism evidence="2 3">
    <name type="scientific">Viridibacillus arenosi FSL R5-213</name>
    <dbReference type="NCBI Taxonomy" id="1227360"/>
    <lineage>
        <taxon>Bacteria</taxon>
        <taxon>Bacillati</taxon>
        <taxon>Bacillota</taxon>
        <taxon>Bacilli</taxon>
        <taxon>Bacillales</taxon>
        <taxon>Caryophanaceae</taxon>
        <taxon>Viridibacillus</taxon>
    </lineage>
</organism>
<evidence type="ECO:0000256" key="1">
    <source>
        <dbReference type="SAM" id="Coils"/>
    </source>
</evidence>
<reference evidence="2 3" key="1">
    <citation type="journal article" date="2014" name="BMC Genomics">
        <title>Genomic comparison of sporeforming bacilli isolated from milk.</title>
        <authorList>
            <person name="Moreno Switt A.I."/>
            <person name="Andrus A.D."/>
            <person name="Ranieri M.L."/>
            <person name="Orsi R.H."/>
            <person name="Ivy R."/>
            <person name="den Bakker H.C."/>
            <person name="Martin N.H."/>
            <person name="Wiedmann M."/>
            <person name="Boor K.J."/>
        </authorList>
    </citation>
    <scope>NUCLEOTIDE SEQUENCE [LARGE SCALE GENOMIC DNA]</scope>
    <source>
        <strain evidence="2 3">FSL R5-213</strain>
    </source>
</reference>
<keyword evidence="3" id="KW-1185">Reference proteome</keyword>
<gene>
    <name evidence="2" type="ORF">C176_21124</name>
</gene>
<protein>
    <submittedName>
        <fullName evidence="2">Uncharacterized protein</fullName>
    </submittedName>
</protein>
<comment type="caution">
    <text evidence="2">The sequence shown here is derived from an EMBL/GenBank/DDBJ whole genome shotgun (WGS) entry which is preliminary data.</text>
</comment>
<dbReference type="AlphaFoldDB" id="W4ELW8"/>
<dbReference type="RefSeq" id="WP_038191038.1">
    <property type="nucleotide sequence ID" value="NZ_ASQA01000042.1"/>
</dbReference>
<accession>W4ELW8</accession>
<feature type="coiled-coil region" evidence="1">
    <location>
        <begin position="32"/>
        <end position="59"/>
    </location>
</feature>
<sequence length="61" mass="7379">MEENINKALSDEHNKKCRKLIELAKKELKLIDNNELTELEKIREEKIKLQQEIKIIEQMLF</sequence>
<name>W4ELW8_9BACL</name>
<evidence type="ECO:0000313" key="3">
    <source>
        <dbReference type="Proteomes" id="UP000019062"/>
    </source>
</evidence>
<keyword evidence="1" id="KW-0175">Coiled coil</keyword>
<proteinExistence type="predicted"/>
<dbReference type="EMBL" id="ASQA01000042">
    <property type="protein sequence ID" value="ETT81249.1"/>
    <property type="molecule type" value="Genomic_DNA"/>
</dbReference>
<evidence type="ECO:0000313" key="2">
    <source>
        <dbReference type="EMBL" id="ETT81249.1"/>
    </source>
</evidence>
<dbReference type="Proteomes" id="UP000019062">
    <property type="component" value="Unassembled WGS sequence"/>
</dbReference>